<evidence type="ECO:0000256" key="1">
    <source>
        <dbReference type="ARBA" id="ARBA00004141"/>
    </source>
</evidence>
<evidence type="ECO:0000259" key="8">
    <source>
        <dbReference type="Pfam" id="PF20684"/>
    </source>
</evidence>
<feature type="transmembrane region" description="Helical" evidence="7">
    <location>
        <begin position="259"/>
        <end position="281"/>
    </location>
</feature>
<reference evidence="9 10" key="1">
    <citation type="journal article" date="2017" name="Genome Announc.">
        <title>Genome sequence of the saprophytic ascomycete Epicoccum nigrum ICMP 19927 strain isolated from New Zealand.</title>
        <authorList>
            <person name="Fokin M."/>
            <person name="Fleetwood D."/>
            <person name="Weir B.S."/>
            <person name="Villas-Boas S.G."/>
        </authorList>
    </citation>
    <scope>NUCLEOTIDE SEQUENCE [LARGE SCALE GENOMIC DNA]</scope>
    <source>
        <strain evidence="9 10">ICMP 19927</strain>
    </source>
</reference>
<evidence type="ECO:0000256" key="4">
    <source>
        <dbReference type="ARBA" id="ARBA00023136"/>
    </source>
</evidence>
<evidence type="ECO:0000313" key="9">
    <source>
        <dbReference type="EMBL" id="OSS52070.1"/>
    </source>
</evidence>
<accession>A0A1Y2M7K9</accession>
<evidence type="ECO:0000256" key="2">
    <source>
        <dbReference type="ARBA" id="ARBA00022692"/>
    </source>
</evidence>
<feature type="transmembrane region" description="Helical" evidence="7">
    <location>
        <begin position="65"/>
        <end position="89"/>
    </location>
</feature>
<dbReference type="EMBL" id="KZ107840">
    <property type="protein sequence ID" value="OSS52070.1"/>
    <property type="molecule type" value="Genomic_DNA"/>
</dbReference>
<dbReference type="InParanoid" id="A0A1Y2M7K9"/>
<organism evidence="9 10">
    <name type="scientific">Epicoccum nigrum</name>
    <name type="common">Soil fungus</name>
    <name type="synonym">Epicoccum purpurascens</name>
    <dbReference type="NCBI Taxonomy" id="105696"/>
    <lineage>
        <taxon>Eukaryota</taxon>
        <taxon>Fungi</taxon>
        <taxon>Dikarya</taxon>
        <taxon>Ascomycota</taxon>
        <taxon>Pezizomycotina</taxon>
        <taxon>Dothideomycetes</taxon>
        <taxon>Pleosporomycetidae</taxon>
        <taxon>Pleosporales</taxon>
        <taxon>Pleosporineae</taxon>
        <taxon>Didymellaceae</taxon>
        <taxon>Epicoccum</taxon>
    </lineage>
</organism>
<evidence type="ECO:0000256" key="7">
    <source>
        <dbReference type="SAM" id="Phobius"/>
    </source>
</evidence>
<dbReference type="AlphaFoldDB" id="A0A1Y2M7K9"/>
<feature type="transmembrane region" description="Helical" evidence="7">
    <location>
        <begin position="217"/>
        <end position="239"/>
    </location>
</feature>
<dbReference type="InterPro" id="IPR049326">
    <property type="entry name" value="Rhodopsin_dom_fungi"/>
</dbReference>
<keyword evidence="4 7" id="KW-0472">Membrane</keyword>
<feature type="transmembrane region" description="Helical" evidence="7">
    <location>
        <begin position="101"/>
        <end position="123"/>
    </location>
</feature>
<dbReference type="STRING" id="105696.A0A1Y2M7K9"/>
<feature type="transmembrane region" description="Helical" evidence="7">
    <location>
        <begin position="135"/>
        <end position="157"/>
    </location>
</feature>
<keyword evidence="3 7" id="KW-1133">Transmembrane helix</keyword>
<keyword evidence="2 7" id="KW-0812">Transmembrane</keyword>
<evidence type="ECO:0000256" key="5">
    <source>
        <dbReference type="ARBA" id="ARBA00038359"/>
    </source>
</evidence>
<protein>
    <recommendedName>
        <fullName evidence="8">Rhodopsin domain-containing protein</fullName>
    </recommendedName>
</protein>
<feature type="region of interest" description="Disordered" evidence="6">
    <location>
        <begin position="292"/>
        <end position="338"/>
    </location>
</feature>
<feature type="transmembrane region" description="Helical" evidence="7">
    <location>
        <begin position="188"/>
        <end position="205"/>
    </location>
</feature>
<dbReference type="Pfam" id="PF20684">
    <property type="entry name" value="Fung_rhodopsin"/>
    <property type="match status" value="1"/>
</dbReference>
<keyword evidence="10" id="KW-1185">Reference proteome</keyword>
<gene>
    <name evidence="9" type="ORF">B5807_03346</name>
</gene>
<evidence type="ECO:0000256" key="6">
    <source>
        <dbReference type="SAM" id="MobiDB-lite"/>
    </source>
</evidence>
<dbReference type="InterPro" id="IPR052337">
    <property type="entry name" value="SAT4-like"/>
</dbReference>
<feature type="domain" description="Rhodopsin" evidence="8">
    <location>
        <begin position="49"/>
        <end position="282"/>
    </location>
</feature>
<name>A0A1Y2M7K9_EPING</name>
<dbReference type="Proteomes" id="UP000193240">
    <property type="component" value="Unassembled WGS sequence"/>
</dbReference>
<dbReference type="PANTHER" id="PTHR33048">
    <property type="entry name" value="PTH11-LIKE INTEGRAL MEMBRANE PROTEIN (AFU_ORTHOLOGUE AFUA_5G11245)"/>
    <property type="match status" value="1"/>
</dbReference>
<feature type="transmembrane region" description="Helical" evidence="7">
    <location>
        <begin position="34"/>
        <end position="53"/>
    </location>
</feature>
<proteinExistence type="inferred from homology"/>
<evidence type="ECO:0000256" key="3">
    <source>
        <dbReference type="ARBA" id="ARBA00022989"/>
    </source>
</evidence>
<comment type="subcellular location">
    <subcellularLocation>
        <location evidence="1">Membrane</location>
        <topology evidence="1">Multi-pass membrane protein</topology>
    </subcellularLocation>
</comment>
<sequence length="365" mass="42462">MLGAREQNVAMLSPRNHDKQHPHGYVNPEVPLNLGLWFLYAGATFFLSLRVWIKLTRRHGMWWDDWILVVTWIILTANNSLITVEYATGYVVDKWDDRMQILIQITSCGTLIGQALSKTAFAATLLKLTKGWPRWILWFCIVTMNAYMISKCILQWAKITDKKSYEVWYRLDFHVGWKFREDFKEGGNIYNIIMDFVMATFPWFITWNLDMRKVEKIGLCLTMSLGMIVAIIAAIRTGWKDGGNPKDEWYFWRNAHSNIWYSSEIVGTIIVQCIPVLRPLLRDIHTSLTSKKIDSQAPETKRRSKMPSMYDIDDSHSSHNARAYSDAKGTVDEPMPDSWDNQGIYTKKDFELTTVEVKHSERSMV</sequence>
<dbReference type="PANTHER" id="PTHR33048:SF147">
    <property type="entry name" value="INTEGRAL MEMBRANE PROTEIN"/>
    <property type="match status" value="1"/>
</dbReference>
<evidence type="ECO:0000313" key="10">
    <source>
        <dbReference type="Proteomes" id="UP000193240"/>
    </source>
</evidence>
<dbReference type="GO" id="GO:0016020">
    <property type="term" value="C:membrane"/>
    <property type="evidence" value="ECO:0007669"/>
    <property type="project" value="UniProtKB-SubCell"/>
</dbReference>
<comment type="similarity">
    <text evidence="5">Belongs to the SAT4 family.</text>
</comment>
<dbReference type="OMA" id="NLDMRRV"/>